<dbReference type="Proteomes" id="UP000050640">
    <property type="component" value="Unplaced"/>
</dbReference>
<feature type="compositionally biased region" description="Basic and acidic residues" evidence="3">
    <location>
        <begin position="453"/>
        <end position="467"/>
    </location>
</feature>
<dbReference type="GO" id="GO:0055037">
    <property type="term" value="C:recycling endosome"/>
    <property type="evidence" value="ECO:0007669"/>
    <property type="project" value="TreeGrafter"/>
</dbReference>
<evidence type="ECO:0000256" key="3">
    <source>
        <dbReference type="SAM" id="MobiDB-lite"/>
    </source>
</evidence>
<evidence type="ECO:0000259" key="4">
    <source>
        <dbReference type="Pfam" id="PF11945"/>
    </source>
</evidence>
<dbReference type="PANTHER" id="PTHR23331:SF1">
    <property type="entry name" value="WASH COMPLEX SUBUNIT 1"/>
    <property type="match status" value="1"/>
</dbReference>
<evidence type="ECO:0000313" key="5">
    <source>
        <dbReference type="Proteomes" id="UP000050640"/>
    </source>
</evidence>
<dbReference type="PANTHER" id="PTHR23331">
    <property type="entry name" value="CXYORF1"/>
    <property type="match status" value="1"/>
</dbReference>
<dbReference type="GO" id="GO:0043014">
    <property type="term" value="F:alpha-tubulin binding"/>
    <property type="evidence" value="ECO:0007669"/>
    <property type="project" value="InterPro"/>
</dbReference>
<organism evidence="5 6">
    <name type="scientific">Elaeophora elaphi</name>
    <dbReference type="NCBI Taxonomy" id="1147741"/>
    <lineage>
        <taxon>Eukaryota</taxon>
        <taxon>Metazoa</taxon>
        <taxon>Ecdysozoa</taxon>
        <taxon>Nematoda</taxon>
        <taxon>Chromadorea</taxon>
        <taxon>Rhabditida</taxon>
        <taxon>Spirurina</taxon>
        <taxon>Spiruromorpha</taxon>
        <taxon>Filarioidea</taxon>
        <taxon>Onchocercidae</taxon>
        <taxon>Elaeophora</taxon>
    </lineage>
</organism>
<keyword evidence="5" id="KW-1185">Reference proteome</keyword>
<keyword evidence="2" id="KW-0009">Actin-binding</keyword>
<dbReference type="GO" id="GO:0005769">
    <property type="term" value="C:early endosome"/>
    <property type="evidence" value="ECO:0007669"/>
    <property type="project" value="InterPro"/>
</dbReference>
<feature type="domain" description="WASH1 WAHD" evidence="4">
    <location>
        <begin position="3"/>
        <end position="232"/>
    </location>
</feature>
<dbReference type="GO" id="GO:0032456">
    <property type="term" value="P:endocytic recycling"/>
    <property type="evidence" value="ECO:0007669"/>
    <property type="project" value="TreeGrafter"/>
</dbReference>
<dbReference type="GO" id="GO:0042147">
    <property type="term" value="P:retrograde transport, endosome to Golgi"/>
    <property type="evidence" value="ECO:0007669"/>
    <property type="project" value="TreeGrafter"/>
</dbReference>
<feature type="compositionally biased region" description="Pro residues" evidence="3">
    <location>
        <begin position="345"/>
        <end position="369"/>
    </location>
</feature>
<evidence type="ECO:0000256" key="1">
    <source>
        <dbReference type="ARBA" id="ARBA00005602"/>
    </source>
</evidence>
<dbReference type="GO" id="GO:0003779">
    <property type="term" value="F:actin binding"/>
    <property type="evidence" value="ECO:0007669"/>
    <property type="project" value="UniProtKB-KW"/>
</dbReference>
<protein>
    <submittedName>
        <fullName evidence="6">WASH_WAHD domain-containing protein</fullName>
    </submittedName>
</protein>
<name>A0A0R3S2X7_9BILA</name>
<dbReference type="GO" id="GO:0005829">
    <property type="term" value="C:cytosol"/>
    <property type="evidence" value="ECO:0007669"/>
    <property type="project" value="GOC"/>
</dbReference>
<reference evidence="6" key="1">
    <citation type="submission" date="2017-02" db="UniProtKB">
        <authorList>
            <consortium name="WormBaseParasite"/>
        </authorList>
    </citation>
    <scope>IDENTIFICATION</scope>
</reference>
<dbReference type="STRING" id="1147741.A0A0R3S2X7"/>
<dbReference type="AlphaFoldDB" id="A0A0R3S2X7"/>
<sequence length="508" mass="56358">MYIRMIPSDASHEEAVDWIVFGLEQLINLSNEIFERLSNRIKNFSEHADRIQLDLGRVAKKIEQIRKMNTAIVISIPGKFIKIENECQQSVLGRGLRANVNTLRKINMKHRYDLNELKDVAAILNEKQKFYRFTEGGMTPKRRTRQIPDNLQSAADLLLFNTSLNVYADDRFMDPFNNVKIELHMESESKIQQPAPTADDSTLAISVKQKTDPLLYQPESGSLQNFSLPESLFNSTSLPVDSMVGRKSLGKNISNSTESVIGKDVNAEGMSIKPNLIMAEDTSKPSSAISENPVVNSQFFISETNEAHEAPPETAKTANWATPKNETSQARNFATSNGEKLQSSTPPPVSPAPAPPPAAPPPPPPPPLPIQSTIQTTIDSQSKLTIAMSDNRANLMDAIRRAGGAKGAKLRSIRKREEVLAEDISVLPKRNIVAPPSSDDLMSSLARALEQRRKGIFGKKPERREPVKSLGLSEGAFAHMSARIPPPPSKEDNDEYDNVSKIDDYEWE</sequence>
<proteinExistence type="inferred from homology"/>
<feature type="region of interest" description="Disordered" evidence="3">
    <location>
        <begin position="305"/>
        <end position="371"/>
    </location>
</feature>
<evidence type="ECO:0000313" key="6">
    <source>
        <dbReference type="WBParaSite" id="EEL_0000909301-mRNA-1"/>
    </source>
</evidence>
<dbReference type="GO" id="GO:0043015">
    <property type="term" value="F:gamma-tubulin binding"/>
    <property type="evidence" value="ECO:0007669"/>
    <property type="project" value="TreeGrafter"/>
</dbReference>
<feature type="compositionally biased region" description="Polar residues" evidence="3">
    <location>
        <begin position="316"/>
        <end position="344"/>
    </location>
</feature>
<accession>A0A0R3S2X7</accession>
<dbReference type="InterPro" id="IPR021854">
    <property type="entry name" value="WASH1_WAHD"/>
</dbReference>
<dbReference type="GO" id="GO:0034314">
    <property type="term" value="P:Arp2/3 complex-mediated actin nucleation"/>
    <property type="evidence" value="ECO:0007669"/>
    <property type="project" value="InterPro"/>
</dbReference>
<feature type="region of interest" description="Disordered" evidence="3">
    <location>
        <begin position="453"/>
        <end position="508"/>
    </location>
</feature>
<dbReference type="WBParaSite" id="EEL_0000909301-mRNA-1">
    <property type="protein sequence ID" value="EEL_0000909301-mRNA-1"/>
    <property type="gene ID" value="EEL_0000909301"/>
</dbReference>
<dbReference type="GO" id="GO:0071203">
    <property type="term" value="C:WASH complex"/>
    <property type="evidence" value="ECO:0007669"/>
    <property type="project" value="InterPro"/>
</dbReference>
<dbReference type="GO" id="GO:0006887">
    <property type="term" value="P:exocytosis"/>
    <property type="evidence" value="ECO:0007669"/>
    <property type="project" value="TreeGrafter"/>
</dbReference>
<dbReference type="Pfam" id="PF11945">
    <property type="entry name" value="WASH_WAHD"/>
    <property type="match status" value="1"/>
</dbReference>
<feature type="compositionally biased region" description="Basic and acidic residues" evidence="3">
    <location>
        <begin position="498"/>
        <end position="508"/>
    </location>
</feature>
<evidence type="ECO:0000256" key="2">
    <source>
        <dbReference type="ARBA" id="ARBA00023203"/>
    </source>
</evidence>
<dbReference type="InterPro" id="IPR028290">
    <property type="entry name" value="WASH1"/>
</dbReference>
<comment type="similarity">
    <text evidence="1">Belongs to the WASH1 family.</text>
</comment>